<reference evidence="11" key="1">
    <citation type="submission" date="2015-07" db="EMBL/GenBank/DDBJ databases">
        <authorList>
            <person name="Rodrigo-Torres Lidia"/>
            <person name="Arahal R.David."/>
        </authorList>
    </citation>
    <scope>NUCLEOTIDE SEQUENCE [LARGE SCALE GENOMIC DNA]</scope>
    <source>
        <strain evidence="11">CECT 4801</strain>
    </source>
</reference>
<comment type="similarity">
    <text evidence="3">Belongs to the inositol monophosphatase superfamily.</text>
</comment>
<evidence type="ECO:0000256" key="4">
    <source>
        <dbReference type="ARBA" id="ARBA00013106"/>
    </source>
</evidence>
<dbReference type="OrthoDB" id="9785695at2"/>
<comment type="cofactor">
    <cofactor evidence="2 9">
        <name>Mg(2+)</name>
        <dbReference type="ChEBI" id="CHEBI:18420"/>
    </cofactor>
</comment>
<accession>A0A0M6Y9B2</accession>
<dbReference type="GO" id="GO:0046872">
    <property type="term" value="F:metal ion binding"/>
    <property type="evidence" value="ECO:0007669"/>
    <property type="project" value="UniProtKB-KW"/>
</dbReference>
<evidence type="ECO:0000313" key="11">
    <source>
        <dbReference type="Proteomes" id="UP000048926"/>
    </source>
</evidence>
<dbReference type="PANTHER" id="PTHR20854">
    <property type="entry name" value="INOSITOL MONOPHOSPHATASE"/>
    <property type="match status" value="1"/>
</dbReference>
<protein>
    <recommendedName>
        <fullName evidence="5">Inositol-1-monophosphatase</fullName>
        <ecNumber evidence="4">3.1.3.25</ecNumber>
    </recommendedName>
</protein>
<dbReference type="Gene3D" id="3.30.540.10">
    <property type="entry name" value="Fructose-1,6-Bisphosphatase, subunit A, domain 1"/>
    <property type="match status" value="1"/>
</dbReference>
<feature type="binding site" evidence="9">
    <location>
        <position position="100"/>
    </location>
    <ligand>
        <name>Mg(2+)</name>
        <dbReference type="ChEBI" id="CHEBI:18420"/>
        <label>1</label>
        <note>catalytic</note>
    </ligand>
</feature>
<sequence length="279" mass="29163">MTLVTEDMSPSTDALTARFAAAREIAEEAGSLALDYFRRRKDLTIEIKGGLQDVVSIADKNVETLIRDRLHTSFPEDGILGEEHGVEQGSSGFTWVVDPIDGTSAFVHGLPSWCVSIALLNGTDLVMGVIRVPCDDESFAAVKGGGATLNGEPLRLDSSRTLQNSLTGIGANHAVPAEMIGALIAGLMARGGNYIRTGSGAQMLASVAAGRLAGFYEPSMHAWDCLAGYCLVAEAGGSYRPFPVAGDAILDGGPVLAAGPGTFEDLSALATECERFLKS</sequence>
<evidence type="ECO:0000256" key="9">
    <source>
        <dbReference type="PIRSR" id="PIRSR600760-2"/>
    </source>
</evidence>
<dbReference type="InterPro" id="IPR020583">
    <property type="entry name" value="Inositol_monoP_metal-BS"/>
</dbReference>
<keyword evidence="7 10" id="KW-0378">Hydrolase</keyword>
<dbReference type="AlphaFoldDB" id="A0A0M6Y9B2"/>
<feature type="binding site" evidence="9">
    <location>
        <position position="224"/>
    </location>
    <ligand>
        <name>Mg(2+)</name>
        <dbReference type="ChEBI" id="CHEBI:18420"/>
        <label>1</label>
        <note>catalytic</note>
    </ligand>
</feature>
<evidence type="ECO:0000256" key="2">
    <source>
        <dbReference type="ARBA" id="ARBA00001946"/>
    </source>
</evidence>
<name>A0A0M6Y9B2_9HYPH</name>
<dbReference type="Gene3D" id="3.40.190.80">
    <property type="match status" value="1"/>
</dbReference>
<dbReference type="PROSITE" id="PS00629">
    <property type="entry name" value="IMP_1"/>
    <property type="match status" value="1"/>
</dbReference>
<dbReference type="STRING" id="187304.B0E33_14630"/>
<evidence type="ECO:0000256" key="3">
    <source>
        <dbReference type="ARBA" id="ARBA00009759"/>
    </source>
</evidence>
<keyword evidence="8 9" id="KW-0460">Magnesium</keyword>
<evidence type="ECO:0000256" key="6">
    <source>
        <dbReference type="ARBA" id="ARBA00022723"/>
    </source>
</evidence>
<dbReference type="GO" id="GO:0006020">
    <property type="term" value="P:inositol metabolic process"/>
    <property type="evidence" value="ECO:0007669"/>
    <property type="project" value="TreeGrafter"/>
</dbReference>
<evidence type="ECO:0000256" key="5">
    <source>
        <dbReference type="ARBA" id="ARBA00019784"/>
    </source>
</evidence>
<keyword evidence="11" id="KW-1185">Reference proteome</keyword>
<keyword evidence="6 9" id="KW-0479">Metal-binding</keyword>
<evidence type="ECO:0000256" key="7">
    <source>
        <dbReference type="ARBA" id="ARBA00022801"/>
    </source>
</evidence>
<feature type="binding site" evidence="9">
    <location>
        <position position="82"/>
    </location>
    <ligand>
        <name>Mg(2+)</name>
        <dbReference type="ChEBI" id="CHEBI:18420"/>
        <label>1</label>
        <note>catalytic</note>
    </ligand>
</feature>
<dbReference type="PRINTS" id="PR00377">
    <property type="entry name" value="IMPHPHTASES"/>
</dbReference>
<dbReference type="RefSeq" id="WP_082444700.1">
    <property type="nucleotide sequence ID" value="NZ_CXST01000003.1"/>
</dbReference>
<organism evidence="10 11">
    <name type="scientific">Roseibium aggregatum</name>
    <dbReference type="NCBI Taxonomy" id="187304"/>
    <lineage>
        <taxon>Bacteria</taxon>
        <taxon>Pseudomonadati</taxon>
        <taxon>Pseudomonadota</taxon>
        <taxon>Alphaproteobacteria</taxon>
        <taxon>Hyphomicrobiales</taxon>
        <taxon>Stappiaceae</taxon>
        <taxon>Roseibium</taxon>
    </lineage>
</organism>
<proteinExistence type="inferred from homology"/>
<evidence type="ECO:0000313" key="10">
    <source>
        <dbReference type="EMBL" id="CTQ45999.1"/>
    </source>
</evidence>
<feature type="binding site" evidence="9">
    <location>
        <position position="101"/>
    </location>
    <ligand>
        <name>Mg(2+)</name>
        <dbReference type="ChEBI" id="CHEBI:18420"/>
        <label>1</label>
        <note>catalytic</note>
    </ligand>
</feature>
<dbReference type="GO" id="GO:0007165">
    <property type="term" value="P:signal transduction"/>
    <property type="evidence" value="ECO:0007669"/>
    <property type="project" value="TreeGrafter"/>
</dbReference>
<evidence type="ECO:0000256" key="8">
    <source>
        <dbReference type="ARBA" id="ARBA00022842"/>
    </source>
</evidence>
<comment type="catalytic activity">
    <reaction evidence="1">
        <text>a myo-inositol phosphate + H2O = myo-inositol + phosphate</text>
        <dbReference type="Rhea" id="RHEA:24056"/>
        <dbReference type="ChEBI" id="CHEBI:15377"/>
        <dbReference type="ChEBI" id="CHEBI:17268"/>
        <dbReference type="ChEBI" id="CHEBI:43474"/>
        <dbReference type="ChEBI" id="CHEBI:84139"/>
        <dbReference type="EC" id="3.1.3.25"/>
    </reaction>
</comment>
<dbReference type="EMBL" id="CXST01000003">
    <property type="protein sequence ID" value="CTQ45999.1"/>
    <property type="molecule type" value="Genomic_DNA"/>
</dbReference>
<dbReference type="Pfam" id="PF00459">
    <property type="entry name" value="Inositol_P"/>
    <property type="match status" value="1"/>
</dbReference>
<evidence type="ECO:0000256" key="1">
    <source>
        <dbReference type="ARBA" id="ARBA00001033"/>
    </source>
</evidence>
<feature type="binding site" evidence="9">
    <location>
        <position position="98"/>
    </location>
    <ligand>
        <name>Mg(2+)</name>
        <dbReference type="ChEBI" id="CHEBI:18420"/>
        <label>1</label>
        <note>catalytic</note>
    </ligand>
</feature>
<gene>
    <name evidence="10" type="primary">suhB_3</name>
    <name evidence="10" type="ORF">LAL4801_04454</name>
</gene>
<dbReference type="InterPro" id="IPR000760">
    <property type="entry name" value="Inositol_monophosphatase-like"/>
</dbReference>
<dbReference type="SUPFAM" id="SSF56655">
    <property type="entry name" value="Carbohydrate phosphatase"/>
    <property type="match status" value="1"/>
</dbReference>
<dbReference type="GO" id="GO:0008934">
    <property type="term" value="F:inositol monophosphate 1-phosphatase activity"/>
    <property type="evidence" value="ECO:0007669"/>
    <property type="project" value="TreeGrafter"/>
</dbReference>
<dbReference type="PANTHER" id="PTHR20854:SF4">
    <property type="entry name" value="INOSITOL-1-MONOPHOSPHATASE-RELATED"/>
    <property type="match status" value="1"/>
</dbReference>
<dbReference type="Proteomes" id="UP000048926">
    <property type="component" value="Unassembled WGS sequence"/>
</dbReference>
<dbReference type="EC" id="3.1.3.25" evidence="4"/>
<dbReference type="FunFam" id="3.30.540.10:FF:000003">
    <property type="entry name" value="Inositol-1-monophosphatase"/>
    <property type="match status" value="1"/>
</dbReference>